<evidence type="ECO:0000313" key="2">
    <source>
        <dbReference type="Proteomes" id="UP000816034"/>
    </source>
</evidence>
<reference evidence="1 2" key="1">
    <citation type="journal article" date="2018" name="BMC Genomics">
        <title>The genome of Naegleria lovaniensis, the basis for a comparative approach to unravel pathogenicity factors of the human pathogenic amoeba N. fowleri.</title>
        <authorList>
            <person name="Liechti N."/>
            <person name="Schurch N."/>
            <person name="Bruggmann R."/>
            <person name="Wittwer M."/>
        </authorList>
    </citation>
    <scope>NUCLEOTIDE SEQUENCE [LARGE SCALE GENOMIC DNA]</scope>
    <source>
        <strain evidence="1 2">ATCC 30569</strain>
    </source>
</reference>
<dbReference type="EMBL" id="PYSW02000039">
    <property type="protein sequence ID" value="KAG2375237.1"/>
    <property type="molecule type" value="Genomic_DNA"/>
</dbReference>
<evidence type="ECO:0000313" key="1">
    <source>
        <dbReference type="EMBL" id="KAG2375237.1"/>
    </source>
</evidence>
<proteinExistence type="predicted"/>
<keyword evidence="2" id="KW-1185">Reference proteome</keyword>
<dbReference type="AlphaFoldDB" id="A0AA88GGM8"/>
<protein>
    <submittedName>
        <fullName evidence="1">Uncharacterized protein</fullName>
    </submittedName>
</protein>
<accession>A0AA88GGM8</accession>
<dbReference type="GeneID" id="68102314"/>
<dbReference type="Proteomes" id="UP000816034">
    <property type="component" value="Unassembled WGS sequence"/>
</dbReference>
<sequence length="317" mass="36672">MLKISLSFIRCIPSSSSTFKSNLKTSSLNYQNITTITTSHLRRQKTYYLGLDISSSKTGYSILNETGTTLECGLIDTSHITSLQQFGLFMKENFRNISQRYSRKSSNDDEWIVGAEEFLLKFNAKSSANTLAKLANCNTLACYECANELPVKKLMKCNVRAARSFFLIKEDVDKKSKQANKTIKKQVFNSLIHLLPSTYQVRHNRIGEVHETNYDVTDSLLIALYTFVRYNVCDKNIEMLMKFVQEQKDDAFKNQIIQLCDTMNPDETATMNDSQKLHYIITNYDTAKEHLFTVFKKKIQKEYTTKFNINRRVKLEH</sequence>
<dbReference type="GO" id="GO:0003676">
    <property type="term" value="F:nucleic acid binding"/>
    <property type="evidence" value="ECO:0007669"/>
    <property type="project" value="InterPro"/>
</dbReference>
<dbReference type="Gene3D" id="3.30.420.10">
    <property type="entry name" value="Ribonuclease H-like superfamily/Ribonuclease H"/>
    <property type="match status" value="1"/>
</dbReference>
<comment type="caution">
    <text evidence="1">The sequence shown here is derived from an EMBL/GenBank/DDBJ whole genome shotgun (WGS) entry which is preliminary data.</text>
</comment>
<organism evidence="1 2">
    <name type="scientific">Naegleria lovaniensis</name>
    <name type="common">Amoeba</name>
    <dbReference type="NCBI Taxonomy" id="51637"/>
    <lineage>
        <taxon>Eukaryota</taxon>
        <taxon>Discoba</taxon>
        <taxon>Heterolobosea</taxon>
        <taxon>Tetramitia</taxon>
        <taxon>Eutetramitia</taxon>
        <taxon>Vahlkampfiidae</taxon>
        <taxon>Naegleria</taxon>
    </lineage>
</organism>
<gene>
    <name evidence="1" type="ORF">C9374_009860</name>
</gene>
<dbReference type="RefSeq" id="XP_044544411.1">
    <property type="nucleotide sequence ID" value="XM_044700094.1"/>
</dbReference>
<dbReference type="InterPro" id="IPR036397">
    <property type="entry name" value="RNaseH_sf"/>
</dbReference>
<name>A0AA88GGM8_NAELO</name>